<reference evidence="6" key="1">
    <citation type="submission" date="2018-02" db="EMBL/GenBank/DDBJ databases">
        <authorList>
            <person name="Cohen D.B."/>
            <person name="Kent A.D."/>
        </authorList>
    </citation>
    <scope>NUCLEOTIDE SEQUENCE</scope>
</reference>
<keyword evidence="3 5" id="KW-1133">Transmembrane helix</keyword>
<evidence type="ECO:0000256" key="4">
    <source>
        <dbReference type="ARBA" id="ARBA00023136"/>
    </source>
</evidence>
<evidence type="ECO:0000256" key="5">
    <source>
        <dbReference type="SAM" id="Phobius"/>
    </source>
</evidence>
<organism evidence="6">
    <name type="scientific">Fagus sylvatica</name>
    <name type="common">Beechnut</name>
    <dbReference type="NCBI Taxonomy" id="28930"/>
    <lineage>
        <taxon>Eukaryota</taxon>
        <taxon>Viridiplantae</taxon>
        <taxon>Streptophyta</taxon>
        <taxon>Embryophyta</taxon>
        <taxon>Tracheophyta</taxon>
        <taxon>Spermatophyta</taxon>
        <taxon>Magnoliopsida</taxon>
        <taxon>eudicotyledons</taxon>
        <taxon>Gunneridae</taxon>
        <taxon>Pentapetalae</taxon>
        <taxon>rosids</taxon>
        <taxon>fabids</taxon>
        <taxon>Fagales</taxon>
        <taxon>Fagaceae</taxon>
        <taxon>Fagus</taxon>
    </lineage>
</organism>
<comment type="subcellular location">
    <subcellularLocation>
        <location evidence="1">Membrane</location>
    </subcellularLocation>
</comment>
<evidence type="ECO:0008006" key="7">
    <source>
        <dbReference type="Google" id="ProtNLM"/>
    </source>
</evidence>
<dbReference type="EMBL" id="OIVN01006217">
    <property type="protein sequence ID" value="SPD28026.1"/>
    <property type="molecule type" value="Genomic_DNA"/>
</dbReference>
<keyword evidence="4 5" id="KW-0472">Membrane</keyword>
<gene>
    <name evidence="6" type="ORF">FSB_LOCUS55908</name>
</gene>
<dbReference type="InterPro" id="IPR036259">
    <property type="entry name" value="MFS_trans_sf"/>
</dbReference>
<evidence type="ECO:0000256" key="1">
    <source>
        <dbReference type="ARBA" id="ARBA00004370"/>
    </source>
</evidence>
<dbReference type="GO" id="GO:0016020">
    <property type="term" value="C:membrane"/>
    <property type="evidence" value="ECO:0007669"/>
    <property type="project" value="UniProtKB-SubCell"/>
</dbReference>
<dbReference type="Pfam" id="PF00083">
    <property type="entry name" value="Sugar_tr"/>
    <property type="match status" value="1"/>
</dbReference>
<proteinExistence type="predicted"/>
<keyword evidence="2 5" id="KW-0812">Transmembrane</keyword>
<dbReference type="Gene3D" id="1.20.1250.20">
    <property type="entry name" value="MFS general substrate transporter like domains"/>
    <property type="match status" value="1"/>
</dbReference>
<evidence type="ECO:0000256" key="3">
    <source>
        <dbReference type="ARBA" id="ARBA00022989"/>
    </source>
</evidence>
<protein>
    <recommendedName>
        <fullName evidence="7">Major facilitator superfamily (MFS) profile domain-containing protein</fullName>
    </recommendedName>
</protein>
<evidence type="ECO:0000256" key="2">
    <source>
        <dbReference type="ARBA" id="ARBA00022692"/>
    </source>
</evidence>
<accession>A0A2N9IRB3</accession>
<sequence length="544" mass="59238">MLGVSPVNPQVVWRNGIKILATSRSSACESSSGLVEWYQNPSHARCFACESSSGVAERHQNPGPVQDGTKTLAIPARPQWPHLTTRVTLRPPWPHLTTRVTFTATMASFDHKGHITALMASARPPRPHLTTRVTLRPPWPHLTTKVTYGLMALTTKLLGPRLTTTVSSRSSWPRVASMALSRPPRPRPASMASFDPNGLVLAIMASYGLYGLSPATRALFDHNGLISVIMASSGLYGLIPASTATSGLNGLVSLTHTPLSHGPRGLVWSQRPYHDLYGHIMVSTVSIRPIRPHFGLRDLTWPPRPQYGLNGLTLVFVTSSGLYGHTSISVTSLRSARPRLDLAGPTGLHGLLTVSATSSLAFPASPRHCWPNHVKYCVCYNAFSLSNLRLIGLSHPIGLPSCPNSLLKWFRMYPFATRLIGLSHPIGLPSCPNSLLKRFRISGTVGFIVVAILQIPAIFLGAALIDKFGRRTLLMASAIGECLGCLLTGLSYLLQDHNWWKEVSPILALIGVLVEKAISSLHMTSTTTFVNYKRIDNLIRLVSL</sequence>
<evidence type="ECO:0000313" key="6">
    <source>
        <dbReference type="EMBL" id="SPD28026.1"/>
    </source>
</evidence>
<dbReference type="InterPro" id="IPR005828">
    <property type="entry name" value="MFS_sugar_transport-like"/>
</dbReference>
<dbReference type="AlphaFoldDB" id="A0A2N9IRB3"/>
<feature type="transmembrane region" description="Helical" evidence="5">
    <location>
        <begin position="441"/>
        <end position="465"/>
    </location>
</feature>
<feature type="transmembrane region" description="Helical" evidence="5">
    <location>
        <begin position="472"/>
        <end position="494"/>
    </location>
</feature>
<dbReference type="SUPFAM" id="SSF103473">
    <property type="entry name" value="MFS general substrate transporter"/>
    <property type="match status" value="1"/>
</dbReference>
<name>A0A2N9IRB3_FAGSY</name>
<dbReference type="GO" id="GO:0022857">
    <property type="term" value="F:transmembrane transporter activity"/>
    <property type="evidence" value="ECO:0007669"/>
    <property type="project" value="InterPro"/>
</dbReference>